<reference evidence="4" key="1">
    <citation type="journal article" date="2019" name="Int. J. Syst. Evol. Microbiol.">
        <title>The Global Catalogue of Microorganisms (GCM) 10K type strain sequencing project: providing services to taxonomists for standard genome sequencing and annotation.</title>
        <authorList>
            <consortium name="The Broad Institute Genomics Platform"/>
            <consortium name="The Broad Institute Genome Sequencing Center for Infectious Disease"/>
            <person name="Wu L."/>
            <person name="Ma J."/>
        </authorList>
    </citation>
    <scope>NUCLEOTIDE SEQUENCE [LARGE SCALE GENOMIC DNA]</scope>
    <source>
        <strain evidence="4">NBRC 110044</strain>
    </source>
</reference>
<sequence length="323" mass="35095">MKILLTGAAGFIGMHTTLALCQAGHQVVGLDNLNDYYPVSLKQARLAQLHTQAGFRFVRGDIADAPALLALFRHEAFDAVIHLAAQAGVRHSLVAPQAYVQSNLVGMANVLEACRQHPVRHLLYASSSSVYGNAQAPFSEQASTDQPQSFYAATKKAGEAMAYSYAQLYGLPCSGLRLFTVYGPWGRPDMAPWLFTEALLAGRDLTVYNHGQSQRDFSYIDDIVNAMLAILPLAPSGPGAPHRLLNLGQQQAIPVLQLIQQLETLTGRTAHKRYLDLQAGDVHATCADTSALQALIGPQSLTPLSTGLGRFVDWFRQYHGHPH</sequence>
<dbReference type="Proteomes" id="UP001156706">
    <property type="component" value="Unassembled WGS sequence"/>
</dbReference>
<proteinExistence type="predicted"/>
<evidence type="ECO:0000256" key="1">
    <source>
        <dbReference type="ARBA" id="ARBA00023027"/>
    </source>
</evidence>
<accession>A0ABQ5YC88</accession>
<dbReference type="InterPro" id="IPR001509">
    <property type="entry name" value="Epimerase_deHydtase"/>
</dbReference>
<evidence type="ECO:0000313" key="4">
    <source>
        <dbReference type="Proteomes" id="UP001156706"/>
    </source>
</evidence>
<comment type="caution">
    <text evidence="3">The sequence shown here is derived from an EMBL/GenBank/DDBJ whole genome shotgun (WGS) entry which is preliminary data.</text>
</comment>
<evidence type="ECO:0000259" key="2">
    <source>
        <dbReference type="Pfam" id="PF01370"/>
    </source>
</evidence>
<dbReference type="InterPro" id="IPR036291">
    <property type="entry name" value="NAD(P)-bd_dom_sf"/>
</dbReference>
<keyword evidence="4" id="KW-1185">Reference proteome</keyword>
<protein>
    <submittedName>
        <fullName evidence="3">NAD-dependent epimerase</fullName>
    </submittedName>
</protein>
<organism evidence="3 4">
    <name type="scientific">Chitinimonas prasina</name>
    <dbReference type="NCBI Taxonomy" id="1434937"/>
    <lineage>
        <taxon>Bacteria</taxon>
        <taxon>Pseudomonadati</taxon>
        <taxon>Pseudomonadota</taxon>
        <taxon>Betaproteobacteria</taxon>
        <taxon>Neisseriales</taxon>
        <taxon>Chitinibacteraceae</taxon>
        <taxon>Chitinimonas</taxon>
    </lineage>
</organism>
<name>A0ABQ5YC88_9NEIS</name>
<feature type="domain" description="NAD-dependent epimerase/dehydratase" evidence="2">
    <location>
        <begin position="3"/>
        <end position="233"/>
    </location>
</feature>
<keyword evidence="1" id="KW-0520">NAD</keyword>
<evidence type="ECO:0000313" key="3">
    <source>
        <dbReference type="EMBL" id="GLR12561.1"/>
    </source>
</evidence>
<dbReference type="PRINTS" id="PR01713">
    <property type="entry name" value="NUCEPIMERASE"/>
</dbReference>
<dbReference type="Pfam" id="PF01370">
    <property type="entry name" value="Epimerase"/>
    <property type="match status" value="1"/>
</dbReference>
<dbReference type="RefSeq" id="WP_284195680.1">
    <property type="nucleotide sequence ID" value="NZ_BSOG01000001.1"/>
</dbReference>
<dbReference type="PANTHER" id="PTHR43574">
    <property type="entry name" value="EPIMERASE-RELATED"/>
    <property type="match status" value="1"/>
</dbReference>
<dbReference type="SUPFAM" id="SSF51735">
    <property type="entry name" value="NAD(P)-binding Rossmann-fold domains"/>
    <property type="match status" value="1"/>
</dbReference>
<dbReference type="Gene3D" id="3.40.50.720">
    <property type="entry name" value="NAD(P)-binding Rossmann-like Domain"/>
    <property type="match status" value="1"/>
</dbReference>
<gene>
    <name evidence="3" type="ORF">GCM10007907_13510</name>
</gene>
<dbReference type="EMBL" id="BSOG01000001">
    <property type="protein sequence ID" value="GLR12561.1"/>
    <property type="molecule type" value="Genomic_DNA"/>
</dbReference>